<name>A0A0F0LHI8_9MICO</name>
<dbReference type="EMBL" id="JYIX01000040">
    <property type="protein sequence ID" value="KJL31016.1"/>
    <property type="molecule type" value="Genomic_DNA"/>
</dbReference>
<evidence type="ECO:0000256" key="1">
    <source>
        <dbReference type="SAM" id="MobiDB-lite"/>
    </source>
</evidence>
<accession>A0A0F0LHI8</accession>
<organism evidence="2 3">
    <name type="scientific">Microbacterium azadirachtae</name>
    <dbReference type="NCBI Taxonomy" id="582680"/>
    <lineage>
        <taxon>Bacteria</taxon>
        <taxon>Bacillati</taxon>
        <taxon>Actinomycetota</taxon>
        <taxon>Actinomycetes</taxon>
        <taxon>Micrococcales</taxon>
        <taxon>Microbacteriaceae</taxon>
        <taxon>Microbacterium</taxon>
    </lineage>
</organism>
<protein>
    <submittedName>
        <fullName evidence="2">Uncharacterized protein</fullName>
    </submittedName>
</protein>
<feature type="region of interest" description="Disordered" evidence="1">
    <location>
        <begin position="141"/>
        <end position="163"/>
    </location>
</feature>
<proteinExistence type="predicted"/>
<sequence>MSCWASWSASAASVATRRAVLRACSRVSSAGSSEGTSTRRRSASARRVRASAPIQPRWPSIRPRATPSCRSASSSACCTALTVGSGCSARYRAAAIAASSAVFAARRRVSSPNGSVRLPAGARALSARCSSAAAAATAGASGAIGRAARSPRESATTSASVDSARSASISKSSTASSSDDARRVASVAVSSASTASWLRPASRRRSNTSAPWFANTTSWAASSALLATRCMAVSE</sequence>
<evidence type="ECO:0000313" key="2">
    <source>
        <dbReference type="EMBL" id="KJL31016.1"/>
    </source>
</evidence>
<dbReference type="Proteomes" id="UP000033740">
    <property type="component" value="Unassembled WGS sequence"/>
</dbReference>
<gene>
    <name evidence="2" type="ORF">RS86_03962</name>
</gene>
<keyword evidence="3" id="KW-1185">Reference proteome</keyword>
<evidence type="ECO:0000313" key="3">
    <source>
        <dbReference type="Proteomes" id="UP000033740"/>
    </source>
</evidence>
<dbReference type="AlphaFoldDB" id="A0A0F0LHI8"/>
<comment type="caution">
    <text evidence="2">The sequence shown here is derived from an EMBL/GenBank/DDBJ whole genome shotgun (WGS) entry which is preliminary data.</text>
</comment>
<feature type="compositionally biased region" description="Basic residues" evidence="1">
    <location>
        <begin position="38"/>
        <end position="49"/>
    </location>
</feature>
<reference evidence="2 3" key="1">
    <citation type="submission" date="2015-02" db="EMBL/GenBank/DDBJ databases">
        <title>Draft genome sequences of ten Microbacterium spp. with emphasis on heavy metal contaminated environments.</title>
        <authorList>
            <person name="Corretto E."/>
        </authorList>
    </citation>
    <scope>NUCLEOTIDE SEQUENCE [LARGE SCALE GENOMIC DNA]</scope>
    <source>
        <strain evidence="2 3">ARN176</strain>
    </source>
</reference>
<feature type="region of interest" description="Disordered" evidence="1">
    <location>
        <begin position="29"/>
        <end position="52"/>
    </location>
</feature>